<organism evidence="4 5">
    <name type="scientific">Raphanus sativus</name>
    <name type="common">Radish</name>
    <name type="synonym">Raphanus raphanistrum var. sativus</name>
    <dbReference type="NCBI Taxonomy" id="3726"/>
    <lineage>
        <taxon>Eukaryota</taxon>
        <taxon>Viridiplantae</taxon>
        <taxon>Streptophyta</taxon>
        <taxon>Embryophyta</taxon>
        <taxon>Tracheophyta</taxon>
        <taxon>Spermatophyta</taxon>
        <taxon>Magnoliopsida</taxon>
        <taxon>eudicotyledons</taxon>
        <taxon>Gunneridae</taxon>
        <taxon>Pentapetalae</taxon>
        <taxon>rosids</taxon>
        <taxon>malvids</taxon>
        <taxon>Brassicales</taxon>
        <taxon>Brassicaceae</taxon>
        <taxon>Brassiceae</taxon>
        <taxon>Raphanus</taxon>
    </lineage>
</organism>
<keyword evidence="4" id="KW-1185">Reference proteome</keyword>
<evidence type="ECO:0000259" key="2">
    <source>
        <dbReference type="Pfam" id="PF03384"/>
    </source>
</evidence>
<dbReference type="InterPro" id="IPR005048">
    <property type="entry name" value="DUF287"/>
</dbReference>
<dbReference type="RefSeq" id="XP_056857917.1">
    <property type="nucleotide sequence ID" value="XM_057001937.1"/>
</dbReference>
<reference evidence="5" key="2">
    <citation type="submission" date="2025-08" db="UniProtKB">
        <authorList>
            <consortium name="RefSeq"/>
        </authorList>
    </citation>
    <scope>IDENTIFICATION</scope>
    <source>
        <tissue evidence="5">Leaf</tissue>
    </source>
</reference>
<feature type="domain" description="DUF287" evidence="2">
    <location>
        <begin position="289"/>
        <end position="340"/>
    </location>
</feature>
<evidence type="ECO:0000259" key="3">
    <source>
        <dbReference type="Pfam" id="PF09331"/>
    </source>
</evidence>
<dbReference type="KEGG" id="rsz:130507221"/>
<dbReference type="InterPro" id="IPR015410">
    <property type="entry name" value="DUF1985"/>
</dbReference>
<feature type="domain" description="DUF1985" evidence="3">
    <location>
        <begin position="69"/>
        <end position="204"/>
    </location>
</feature>
<dbReference type="Pfam" id="PF03384">
    <property type="entry name" value="DUF287"/>
    <property type="match status" value="1"/>
</dbReference>
<name>A0A9W3D2F4_RAPSA</name>
<protein>
    <submittedName>
        <fullName evidence="5">Uncharacterized protein At3g43530-like</fullName>
    </submittedName>
</protein>
<dbReference type="PANTHER" id="PTHR48449:SF1">
    <property type="entry name" value="DUF1985 DOMAIN-CONTAINING PROTEIN"/>
    <property type="match status" value="1"/>
</dbReference>
<reference evidence="4" key="1">
    <citation type="journal article" date="2019" name="Database">
        <title>The radish genome database (RadishGD): an integrated information resource for radish genomics.</title>
        <authorList>
            <person name="Yu H.J."/>
            <person name="Baek S."/>
            <person name="Lee Y.J."/>
            <person name="Cho A."/>
            <person name="Mun J.H."/>
        </authorList>
    </citation>
    <scope>NUCLEOTIDE SEQUENCE [LARGE SCALE GENOMIC DNA]</scope>
    <source>
        <strain evidence="4">cv. WK10039</strain>
    </source>
</reference>
<gene>
    <name evidence="5" type="primary">LOC130507221</name>
</gene>
<evidence type="ECO:0000313" key="5">
    <source>
        <dbReference type="RefSeq" id="XP_056857917.1"/>
    </source>
</evidence>
<feature type="region of interest" description="Disordered" evidence="1">
    <location>
        <begin position="420"/>
        <end position="449"/>
    </location>
</feature>
<dbReference type="OrthoDB" id="1030862at2759"/>
<dbReference type="GeneID" id="130507221"/>
<feature type="compositionally biased region" description="Basic and acidic residues" evidence="1">
    <location>
        <begin position="420"/>
        <end position="433"/>
    </location>
</feature>
<dbReference type="AlphaFoldDB" id="A0A9W3D2F4"/>
<dbReference type="Proteomes" id="UP000504610">
    <property type="component" value="Chromosome 2"/>
</dbReference>
<evidence type="ECO:0000256" key="1">
    <source>
        <dbReference type="SAM" id="MobiDB-lite"/>
    </source>
</evidence>
<accession>A0A9W3D2F4</accession>
<dbReference type="PANTHER" id="PTHR48449">
    <property type="entry name" value="DUF1985 DOMAIN-CONTAINING PROTEIN"/>
    <property type="match status" value="1"/>
</dbReference>
<evidence type="ECO:0000313" key="4">
    <source>
        <dbReference type="Proteomes" id="UP000504610"/>
    </source>
</evidence>
<feature type="compositionally biased region" description="Basic residues" evidence="1">
    <location>
        <begin position="434"/>
        <end position="449"/>
    </location>
</feature>
<dbReference type="Pfam" id="PF09331">
    <property type="entry name" value="DUF1985"/>
    <property type="match status" value="1"/>
</dbReference>
<proteinExistence type="predicted"/>
<sequence length="449" mass="50900">MFFKPSEYSKKIKLGTRCMIASAIKTLKDLRPKLSNAEWSWFTEHPQFKHIFHMKTENNHRVHGMWMLLLRTAGSERQRERWFIVNGVAIRYGLREHGLISGLFCHNYPLGYKQLGGTRFVDRHFKEGESRRLEDVKKKLVNMGPHKDRLKMAVLFFLASVVCAQTKAGHKANDVLEVFQRAVDDLDYCKSFPWGRLSYDYMLKEISHTMEHFGGVVKEKTLWPLPGFCVPLELLAFEAIPKLGVAFREPVDGASPNCPRMCKSSFKRNGSTGVSLAVINKELGNTTVIDSIIPTRTPQEERLLDEILEDEDDVDQSDIAVDSWEKCLDAGEKIFFKDMFDEDVAGRSKQPEPIEDAAGDGVQIGEQSVQVGDVMTLVTLVKKTMKLLKTVDKKVDQLDGRLDQLDGRLAPIEEFVKEAQGKEAEVDEAEAHGKGKSQKRKRSVGKGKK</sequence>